<evidence type="ECO:0000256" key="5">
    <source>
        <dbReference type="ARBA" id="ARBA00023136"/>
    </source>
</evidence>
<evidence type="ECO:0000256" key="6">
    <source>
        <dbReference type="SAM" id="Phobius"/>
    </source>
</evidence>
<accession>A0A0J6CTC8</accession>
<comment type="subcellular location">
    <subcellularLocation>
        <location evidence="1">Cell membrane</location>
        <topology evidence="1">Multi-pass membrane protein</topology>
    </subcellularLocation>
</comment>
<dbReference type="RefSeq" id="WP_048313032.1">
    <property type="nucleotide sequence ID" value="NZ_CP119526.1"/>
</dbReference>
<reference evidence="7" key="1">
    <citation type="submission" date="2015-06" db="EMBL/GenBank/DDBJ databases">
        <authorList>
            <person name="Liu B."/>
            <person name="Wang J."/>
            <person name="Zhu Y."/>
            <person name="Liu G."/>
            <person name="Chen Q."/>
            <person name="Zheng C."/>
            <person name="Che J."/>
            <person name="Ge C."/>
            <person name="Shi H."/>
            <person name="Pan Z."/>
            <person name="Liu X."/>
        </authorList>
    </citation>
    <scope>NUCLEOTIDE SEQUENCE [LARGE SCALE GENOMIC DNA]</scope>
    <source>
        <strain evidence="7">DSM 16346</strain>
    </source>
</reference>
<name>A0A0J6CTC8_9BACL</name>
<gene>
    <name evidence="7" type="ORF">AB986_18085</name>
</gene>
<dbReference type="STRING" id="157733.AB986_18085"/>
<dbReference type="PANTHER" id="PTHR30086">
    <property type="entry name" value="ARGININE EXPORTER PROTEIN ARGO"/>
    <property type="match status" value="1"/>
</dbReference>
<dbReference type="PANTHER" id="PTHR30086:SF6">
    <property type="entry name" value="AMINO ACID EFFLUX PROTEIN YCGF-RELATED"/>
    <property type="match status" value="1"/>
</dbReference>
<keyword evidence="8" id="KW-1185">Reference proteome</keyword>
<dbReference type="InterPro" id="IPR001123">
    <property type="entry name" value="LeuE-type"/>
</dbReference>
<protein>
    <submittedName>
        <fullName evidence="7">Amino acid transporter</fullName>
    </submittedName>
</protein>
<dbReference type="GO" id="GO:0005886">
    <property type="term" value="C:plasma membrane"/>
    <property type="evidence" value="ECO:0007669"/>
    <property type="project" value="UniProtKB-SubCell"/>
</dbReference>
<comment type="caution">
    <text evidence="7">The sequence shown here is derived from an EMBL/GenBank/DDBJ whole genome shotgun (WGS) entry which is preliminary data.</text>
</comment>
<feature type="transmembrane region" description="Helical" evidence="6">
    <location>
        <begin position="180"/>
        <end position="200"/>
    </location>
</feature>
<keyword evidence="2" id="KW-1003">Cell membrane</keyword>
<dbReference type="Proteomes" id="UP000035996">
    <property type="component" value="Unassembled WGS sequence"/>
</dbReference>
<evidence type="ECO:0000256" key="2">
    <source>
        <dbReference type="ARBA" id="ARBA00022475"/>
    </source>
</evidence>
<proteinExistence type="predicted"/>
<keyword evidence="3 6" id="KW-0812">Transmembrane</keyword>
<feature type="transmembrane region" description="Helical" evidence="6">
    <location>
        <begin position="112"/>
        <end position="135"/>
    </location>
</feature>
<feature type="transmembrane region" description="Helical" evidence="6">
    <location>
        <begin position="147"/>
        <end position="168"/>
    </location>
</feature>
<evidence type="ECO:0000256" key="3">
    <source>
        <dbReference type="ARBA" id="ARBA00022692"/>
    </source>
</evidence>
<feature type="transmembrane region" description="Helical" evidence="6">
    <location>
        <begin position="39"/>
        <end position="59"/>
    </location>
</feature>
<organism evidence="7 8">
    <name type="scientific">Guptibacillus hwajinpoensis</name>
    <dbReference type="NCBI Taxonomy" id="208199"/>
    <lineage>
        <taxon>Bacteria</taxon>
        <taxon>Bacillati</taxon>
        <taxon>Bacillota</taxon>
        <taxon>Bacilli</taxon>
        <taxon>Bacillales</taxon>
        <taxon>Guptibacillaceae</taxon>
        <taxon>Guptibacillus</taxon>
    </lineage>
</organism>
<sequence>MSIFFSYILLGLSLSAPMGPINAAQLDRGIRFGFMNAWLVGFGAMVADGIFMLMIYFGISHVIDTAFMRSFLWLFGCFVLTYTGIESIKNAASLVEVRKGERKETNRKSFRTGFLMAISNPLNILFWLGIYGSILAKTSTSYGTSQLFVYSLGIFIGITVWDLTMAGVATGARKWMSPKVLSRISILSGVILIGFGVYFGREAIRLLIG</sequence>
<keyword evidence="4 6" id="KW-1133">Transmembrane helix</keyword>
<evidence type="ECO:0000313" key="7">
    <source>
        <dbReference type="EMBL" id="KMM36350.1"/>
    </source>
</evidence>
<feature type="transmembrane region" description="Helical" evidence="6">
    <location>
        <begin position="71"/>
        <end position="92"/>
    </location>
</feature>
<dbReference type="GO" id="GO:0015171">
    <property type="term" value="F:amino acid transmembrane transporter activity"/>
    <property type="evidence" value="ECO:0007669"/>
    <property type="project" value="TreeGrafter"/>
</dbReference>
<dbReference type="AlphaFoldDB" id="A0A0J6CTC8"/>
<evidence type="ECO:0000313" key="8">
    <source>
        <dbReference type="Proteomes" id="UP000035996"/>
    </source>
</evidence>
<dbReference type="Pfam" id="PF01810">
    <property type="entry name" value="LysE"/>
    <property type="match status" value="1"/>
</dbReference>
<dbReference type="PATRIC" id="fig|157733.3.peg.2084"/>
<evidence type="ECO:0000256" key="4">
    <source>
        <dbReference type="ARBA" id="ARBA00022989"/>
    </source>
</evidence>
<dbReference type="EMBL" id="LELK01000006">
    <property type="protein sequence ID" value="KMM36350.1"/>
    <property type="molecule type" value="Genomic_DNA"/>
</dbReference>
<evidence type="ECO:0000256" key="1">
    <source>
        <dbReference type="ARBA" id="ARBA00004651"/>
    </source>
</evidence>
<keyword evidence="5 6" id="KW-0472">Membrane</keyword>
<dbReference type="OrthoDB" id="7874789at2"/>